<name>A0A0E9V101_ANGAN</name>
<accession>A0A0E9V101</accession>
<organism evidence="1">
    <name type="scientific">Anguilla anguilla</name>
    <name type="common">European freshwater eel</name>
    <name type="synonym">Muraena anguilla</name>
    <dbReference type="NCBI Taxonomy" id="7936"/>
    <lineage>
        <taxon>Eukaryota</taxon>
        <taxon>Metazoa</taxon>
        <taxon>Chordata</taxon>
        <taxon>Craniata</taxon>
        <taxon>Vertebrata</taxon>
        <taxon>Euteleostomi</taxon>
        <taxon>Actinopterygii</taxon>
        <taxon>Neopterygii</taxon>
        <taxon>Teleostei</taxon>
        <taxon>Anguilliformes</taxon>
        <taxon>Anguillidae</taxon>
        <taxon>Anguilla</taxon>
    </lineage>
</organism>
<dbReference type="EMBL" id="GBXM01037664">
    <property type="protein sequence ID" value="JAH70913.1"/>
    <property type="molecule type" value="Transcribed_RNA"/>
</dbReference>
<reference evidence="1" key="1">
    <citation type="submission" date="2014-11" db="EMBL/GenBank/DDBJ databases">
        <authorList>
            <person name="Amaro Gonzalez C."/>
        </authorList>
    </citation>
    <scope>NUCLEOTIDE SEQUENCE</scope>
</reference>
<proteinExistence type="predicted"/>
<protein>
    <submittedName>
        <fullName evidence="1">Uncharacterized protein</fullName>
    </submittedName>
</protein>
<dbReference type="AlphaFoldDB" id="A0A0E9V101"/>
<sequence length="33" mass="3742">MRHQQSASIKRTQEKPTVTVTKKLILNFGNSLS</sequence>
<evidence type="ECO:0000313" key="1">
    <source>
        <dbReference type="EMBL" id="JAH70913.1"/>
    </source>
</evidence>
<reference evidence="1" key="2">
    <citation type="journal article" date="2015" name="Fish Shellfish Immunol.">
        <title>Early steps in the European eel (Anguilla anguilla)-Vibrio vulnificus interaction in the gills: Role of the RtxA13 toxin.</title>
        <authorList>
            <person name="Callol A."/>
            <person name="Pajuelo D."/>
            <person name="Ebbesson L."/>
            <person name="Teles M."/>
            <person name="MacKenzie S."/>
            <person name="Amaro C."/>
        </authorList>
    </citation>
    <scope>NUCLEOTIDE SEQUENCE</scope>
</reference>